<evidence type="ECO:0000256" key="1">
    <source>
        <dbReference type="SAM" id="MobiDB-lite"/>
    </source>
</evidence>
<comment type="caution">
    <text evidence="4">The sequence shown here is derived from an EMBL/GenBank/DDBJ whole genome shotgun (WGS) entry which is preliminary data.</text>
</comment>
<protein>
    <recommendedName>
        <fullName evidence="3">Nucleotide-diphospho-sugar transferase domain-containing protein</fullName>
    </recommendedName>
</protein>
<feature type="region of interest" description="Disordered" evidence="1">
    <location>
        <begin position="66"/>
        <end position="101"/>
    </location>
</feature>
<reference evidence="4" key="1">
    <citation type="submission" date="2023-01" db="EMBL/GenBank/DDBJ databases">
        <title>The chitinases involved in constricting ring structure development in the nematode-trapping fungus Drechslerella dactyloides.</title>
        <authorList>
            <person name="Wang R."/>
            <person name="Zhang L."/>
            <person name="Tang P."/>
            <person name="Li S."/>
            <person name="Liang L."/>
        </authorList>
    </citation>
    <scope>NUCLEOTIDE SEQUENCE</scope>
    <source>
        <strain evidence="4">YMF1.00031</strain>
    </source>
</reference>
<evidence type="ECO:0000313" key="4">
    <source>
        <dbReference type="EMBL" id="KAJ6259600.1"/>
    </source>
</evidence>
<evidence type="ECO:0000256" key="2">
    <source>
        <dbReference type="SAM" id="Phobius"/>
    </source>
</evidence>
<feature type="transmembrane region" description="Helical" evidence="2">
    <location>
        <begin position="21"/>
        <end position="41"/>
    </location>
</feature>
<keyword evidence="2" id="KW-0812">Transmembrane</keyword>
<evidence type="ECO:0000313" key="5">
    <source>
        <dbReference type="Proteomes" id="UP001221413"/>
    </source>
</evidence>
<dbReference type="AlphaFoldDB" id="A0AAD6NIM2"/>
<evidence type="ECO:0000259" key="3">
    <source>
        <dbReference type="Pfam" id="PF03407"/>
    </source>
</evidence>
<dbReference type="Proteomes" id="UP001221413">
    <property type="component" value="Unassembled WGS sequence"/>
</dbReference>
<sequence length="544" mass="60696">MDTAKKELHLNSRSPTMMRRLRTPFLAFCLLTLSISTYLLWNFGTTLPRVLHGNVDTALQGGFQPTPSAAVEAGANPGAGEATGTSSTPAEDPSTLDDGPGLDQSGSTNLPYFDLVWWLRSIGRIPGEPLVFMIARNTDMALTFNMHETLEKFGRQDNFFVLCLEKACLEAPEVFTYNVVGMHKSSVKIAASIQLLREGFNFVFIDPDVYLTGSLDPFAQMAPLSDSTWDIQFFPGPEKAEKGLDASFFWARPSKYTKQLFKKVRDNWSESGDADINSLMNIFAFEMSGGAGTLKLSILDTVSFKAWGDFIDWEQKYFNNKVAINALHNKTAVVHLTCVEPSLRTYIARNFGAWFNVENYYTGKRKFLAIKGLEGDVNHASRIIGFALKVAMDTHRTLIFPSSAILTQARKNNKTGAADYVTVPEFPAYRIIDPASLDNLDIHIVESMYLNNRARYTKDLLSEDIIIMGNGHSVKDPLDGKPVVVREIIDKPEVDIVWLDMGSGRWWDLDASGNMAKYTKDVQSVIRTCGNANEEFFACNKRCV</sequence>
<organism evidence="4 5">
    <name type="scientific">Drechslerella dactyloides</name>
    <name type="common">Nematode-trapping fungus</name>
    <name type="synonym">Arthrobotrys dactyloides</name>
    <dbReference type="NCBI Taxonomy" id="74499"/>
    <lineage>
        <taxon>Eukaryota</taxon>
        <taxon>Fungi</taxon>
        <taxon>Dikarya</taxon>
        <taxon>Ascomycota</taxon>
        <taxon>Pezizomycotina</taxon>
        <taxon>Orbiliomycetes</taxon>
        <taxon>Orbiliales</taxon>
        <taxon>Orbiliaceae</taxon>
        <taxon>Drechslerella</taxon>
    </lineage>
</organism>
<name>A0AAD6NIM2_DREDA</name>
<dbReference type="Pfam" id="PF03407">
    <property type="entry name" value="Nucleotid_trans"/>
    <property type="match status" value="1"/>
</dbReference>
<keyword evidence="2" id="KW-1133">Transmembrane helix</keyword>
<keyword evidence="2" id="KW-0472">Membrane</keyword>
<accession>A0AAD6NIM2</accession>
<gene>
    <name evidence="4" type="ORF">Dda_5238</name>
</gene>
<dbReference type="EMBL" id="JAQGDS010000006">
    <property type="protein sequence ID" value="KAJ6259600.1"/>
    <property type="molecule type" value="Genomic_DNA"/>
</dbReference>
<proteinExistence type="predicted"/>
<dbReference type="InterPro" id="IPR005069">
    <property type="entry name" value="Nucl-diP-sugar_transferase"/>
</dbReference>
<keyword evidence="5" id="KW-1185">Reference proteome</keyword>
<feature type="domain" description="Nucleotide-diphospho-sugar transferase" evidence="3">
    <location>
        <begin position="186"/>
        <end position="338"/>
    </location>
</feature>